<comment type="similarity">
    <text evidence="2">Belongs to the bacterial solute-binding protein 1 family.</text>
</comment>
<dbReference type="Pfam" id="PF01547">
    <property type="entry name" value="SBP_bac_1"/>
    <property type="match status" value="1"/>
</dbReference>
<comment type="caution">
    <text evidence="4">The sequence shown here is derived from an EMBL/GenBank/DDBJ whole genome shotgun (WGS) entry which is preliminary data.</text>
</comment>
<feature type="signal peptide" evidence="3">
    <location>
        <begin position="1"/>
        <end position="29"/>
    </location>
</feature>
<accession>A0ABW5DQT5</accession>
<dbReference type="Gene3D" id="3.40.190.10">
    <property type="entry name" value="Periplasmic binding protein-like II"/>
    <property type="match status" value="2"/>
</dbReference>
<gene>
    <name evidence="4" type="ORF">ACFSM5_10900</name>
</gene>
<proteinExistence type="inferred from homology"/>
<keyword evidence="3" id="KW-0732">Signal</keyword>
<name>A0ABW5DQT5_9PROT</name>
<dbReference type="SUPFAM" id="SSF53850">
    <property type="entry name" value="Periplasmic binding protein-like II"/>
    <property type="match status" value="1"/>
</dbReference>
<sequence>MGFMMNRRSALATLGGSALAMGFGGSVFAQGAKTLNILSHKVHQNSLTTGKAGDLTEAWRGANGATVNWSTFDIGPLQDRLFREASLGQSDFDIGFLLNGRAVPAVADLFEPLTPYQAKLPVEDFGDFAPGLVKAMTMKGNLFAVPFRHATNGLFYNEEYLTAKGVSVPRSLEELVEAAKMLTFKREDGAPVIGCVLSGTLAYIPVMFARAYGGDFITEDYQVIPNKDAVVKALTTLRELMEAGALPRNFAATSNDDQVTWMQQGRAAFTMLPFSRWAQLNNAEQSRFPGKIQATELPVSSTLGDKPMAAAVEFWSMAVLKNSKNKELAWNFIQAMSSKANTLGAARNGNGPVRVSTYKDPALTAAVPTTETESRALSNARATYPAFAEASRAEAIFVEETQAAVLGRKSAKEAVDSTIERVKPLVAAR</sequence>
<feature type="chain" id="PRO_5045261725" evidence="3">
    <location>
        <begin position="30"/>
        <end position="429"/>
    </location>
</feature>
<protein>
    <submittedName>
        <fullName evidence="4">ABC transporter substrate-binding protein</fullName>
    </submittedName>
</protein>
<reference evidence="5" key="1">
    <citation type="journal article" date="2019" name="Int. J. Syst. Evol. Microbiol.">
        <title>The Global Catalogue of Microorganisms (GCM) 10K type strain sequencing project: providing services to taxonomists for standard genome sequencing and annotation.</title>
        <authorList>
            <consortium name="The Broad Institute Genomics Platform"/>
            <consortium name="The Broad Institute Genome Sequencing Center for Infectious Disease"/>
            <person name="Wu L."/>
            <person name="Ma J."/>
        </authorList>
    </citation>
    <scope>NUCLEOTIDE SEQUENCE [LARGE SCALE GENOMIC DNA]</scope>
    <source>
        <strain evidence="5">CGMCC 1.19062</strain>
    </source>
</reference>
<organism evidence="4 5">
    <name type="scientific">Lacibacterium aquatile</name>
    <dbReference type="NCBI Taxonomy" id="1168082"/>
    <lineage>
        <taxon>Bacteria</taxon>
        <taxon>Pseudomonadati</taxon>
        <taxon>Pseudomonadota</taxon>
        <taxon>Alphaproteobacteria</taxon>
        <taxon>Rhodospirillales</taxon>
        <taxon>Rhodospirillaceae</taxon>
    </lineage>
</organism>
<evidence type="ECO:0000256" key="1">
    <source>
        <dbReference type="ARBA" id="ARBA00004418"/>
    </source>
</evidence>
<dbReference type="InterPro" id="IPR006311">
    <property type="entry name" value="TAT_signal"/>
</dbReference>
<evidence type="ECO:0000313" key="5">
    <source>
        <dbReference type="Proteomes" id="UP001597295"/>
    </source>
</evidence>
<keyword evidence="5" id="KW-1185">Reference proteome</keyword>
<dbReference type="Proteomes" id="UP001597295">
    <property type="component" value="Unassembled WGS sequence"/>
</dbReference>
<dbReference type="RefSeq" id="WP_379876399.1">
    <property type="nucleotide sequence ID" value="NZ_JBHUIP010000011.1"/>
</dbReference>
<dbReference type="EMBL" id="JBHUIP010000011">
    <property type="protein sequence ID" value="MFD2263397.1"/>
    <property type="molecule type" value="Genomic_DNA"/>
</dbReference>
<dbReference type="InterPro" id="IPR006059">
    <property type="entry name" value="SBP"/>
</dbReference>
<comment type="subcellular location">
    <subcellularLocation>
        <location evidence="1">Periplasm</location>
    </subcellularLocation>
</comment>
<dbReference type="PROSITE" id="PS51318">
    <property type="entry name" value="TAT"/>
    <property type="match status" value="1"/>
</dbReference>
<evidence type="ECO:0000256" key="2">
    <source>
        <dbReference type="ARBA" id="ARBA00008520"/>
    </source>
</evidence>
<dbReference type="PANTHER" id="PTHR43649:SF12">
    <property type="entry name" value="DIACETYLCHITOBIOSE BINDING PROTEIN DASA"/>
    <property type="match status" value="1"/>
</dbReference>
<dbReference type="PANTHER" id="PTHR43649">
    <property type="entry name" value="ARABINOSE-BINDING PROTEIN-RELATED"/>
    <property type="match status" value="1"/>
</dbReference>
<evidence type="ECO:0000313" key="4">
    <source>
        <dbReference type="EMBL" id="MFD2263397.1"/>
    </source>
</evidence>
<evidence type="ECO:0000256" key="3">
    <source>
        <dbReference type="SAM" id="SignalP"/>
    </source>
</evidence>
<dbReference type="InterPro" id="IPR050490">
    <property type="entry name" value="Bact_solute-bd_prot1"/>
</dbReference>